<sequence>MAEVRRAPVQPTLFDQDSTKGVFDRKVGGYVEKTPRGKVTQLPSPRIRELKGLIEEAIGKGKDPHELLKKVRHGNERTDSKGSSETSTRFDDEVEGIWKNLKPSERVGLGLIASAGGVFVGAAMVANLQF</sequence>
<dbReference type="Proteomes" id="UP000178558">
    <property type="component" value="Unassembled WGS sequence"/>
</dbReference>
<evidence type="ECO:0000313" key="3">
    <source>
        <dbReference type="Proteomes" id="UP000178558"/>
    </source>
</evidence>
<dbReference type="EMBL" id="MGAQ01000024">
    <property type="protein sequence ID" value="OGK49863.1"/>
    <property type="molecule type" value="Genomic_DNA"/>
</dbReference>
<proteinExistence type="predicted"/>
<evidence type="ECO:0000313" key="2">
    <source>
        <dbReference type="EMBL" id="OGK49863.1"/>
    </source>
</evidence>
<gene>
    <name evidence="2" type="ORF">A3B50_03695</name>
</gene>
<name>A0A1F7J2M6_9BACT</name>
<evidence type="ECO:0000256" key="1">
    <source>
        <dbReference type="SAM" id="Phobius"/>
    </source>
</evidence>
<keyword evidence="1" id="KW-0812">Transmembrane</keyword>
<keyword evidence="1" id="KW-1133">Transmembrane helix</keyword>
<organism evidence="2 3">
    <name type="scientific">Candidatus Roizmanbacteria bacterium RIFCSPLOWO2_01_FULL_40_42</name>
    <dbReference type="NCBI Taxonomy" id="1802066"/>
    <lineage>
        <taxon>Bacteria</taxon>
        <taxon>Candidatus Roizmaniibacteriota</taxon>
    </lineage>
</organism>
<dbReference type="AlphaFoldDB" id="A0A1F7J2M6"/>
<accession>A0A1F7J2M6</accession>
<comment type="caution">
    <text evidence="2">The sequence shown here is derived from an EMBL/GenBank/DDBJ whole genome shotgun (WGS) entry which is preliminary data.</text>
</comment>
<protein>
    <submittedName>
        <fullName evidence="2">Uncharacterized protein</fullName>
    </submittedName>
</protein>
<keyword evidence="1" id="KW-0472">Membrane</keyword>
<feature type="transmembrane region" description="Helical" evidence="1">
    <location>
        <begin position="107"/>
        <end position="128"/>
    </location>
</feature>
<reference evidence="2 3" key="1">
    <citation type="journal article" date="2016" name="Nat. Commun.">
        <title>Thousands of microbial genomes shed light on interconnected biogeochemical processes in an aquifer system.</title>
        <authorList>
            <person name="Anantharaman K."/>
            <person name="Brown C.T."/>
            <person name="Hug L.A."/>
            <person name="Sharon I."/>
            <person name="Castelle C.J."/>
            <person name="Probst A.J."/>
            <person name="Thomas B.C."/>
            <person name="Singh A."/>
            <person name="Wilkins M.J."/>
            <person name="Karaoz U."/>
            <person name="Brodie E.L."/>
            <person name="Williams K.H."/>
            <person name="Hubbard S.S."/>
            <person name="Banfield J.F."/>
        </authorList>
    </citation>
    <scope>NUCLEOTIDE SEQUENCE [LARGE SCALE GENOMIC DNA]</scope>
</reference>